<dbReference type="AlphaFoldDB" id="A0A6H1ZNW7"/>
<protein>
    <submittedName>
        <fullName evidence="1">Uncharacterized protein</fullName>
    </submittedName>
</protein>
<dbReference type="EMBL" id="MT144770">
    <property type="protein sequence ID" value="QJH99115.1"/>
    <property type="molecule type" value="Genomic_DNA"/>
</dbReference>
<sequence>MFKYKSPISLPQLTTDKFEKARADYVAKHGYEIHIPGFSEIFKWKRHDEPTWEELETKKGADTSNTRSMYYIDKLGQARWDELLTLEPGDPRWYTYLEAYDYNKALEAIEERDGLIRQLGEARYEEMKEMTAERKEKYQRMLGSPSPRLARNAAAVLTFIDDINDTLGTLGVVARMASQLMNATFLKALLGTVGGMAFTAAELTSIMMALARNPIKAKRIQHVVHGGLHGNPPSRKIRARVAQRFARHGIGYGEVIEALQVSNNMFGFGLSLGGIFGLLYDIPSGIYRHVRGETVTVTGLPRPLLWFDEVWSRNLKSLAELSIVAETWMDKEIGKGMVAFKMCTDMVKQMFGPASALAALPNVADIETPILMPKNPLTEQVIREETPLIEDYLNWPSNEKKWKAVLDNWNNDRDQVNEQIKGWLARNAFDQESYLCKQNAIEGGFEMASLLDGEDSVDWKFESTAQSYLTTLNNDYRFDEDVTEDQSKCYANLLSEYNALDIDPGAAEIVRVSNERCGVKFTTKVPWRVGESEGVLAYQARNTIWRLKRWYFREWARHFNTEYQYCQGRTGKGGEASMSKMSKYFSWLMYYGFPAGEPGREMSKVDARTAKLMDH</sequence>
<dbReference type="EMBL" id="MT144146">
    <property type="protein sequence ID" value="QJA49623.1"/>
    <property type="molecule type" value="Genomic_DNA"/>
</dbReference>
<reference evidence="1" key="1">
    <citation type="submission" date="2020-03" db="EMBL/GenBank/DDBJ databases">
        <title>The deep terrestrial virosphere.</title>
        <authorList>
            <person name="Holmfeldt K."/>
            <person name="Nilsson E."/>
            <person name="Simone D."/>
            <person name="Lopez-Fernandez M."/>
            <person name="Wu X."/>
            <person name="de Brujin I."/>
            <person name="Lundin D."/>
            <person name="Andersson A."/>
            <person name="Bertilsson S."/>
            <person name="Dopson M."/>
        </authorList>
    </citation>
    <scope>NUCLEOTIDE SEQUENCE</scope>
    <source>
        <strain evidence="1">TM448A01416</strain>
        <strain evidence="2">TM448B01493</strain>
    </source>
</reference>
<gene>
    <name evidence="1" type="ORF">TM448A01416_0001</name>
    <name evidence="2" type="ORF">TM448B01493_0001</name>
</gene>
<evidence type="ECO:0000313" key="1">
    <source>
        <dbReference type="EMBL" id="QJA49623.1"/>
    </source>
</evidence>
<accession>A0A6H1ZNW7</accession>
<proteinExistence type="predicted"/>
<evidence type="ECO:0000313" key="2">
    <source>
        <dbReference type="EMBL" id="QJH99115.1"/>
    </source>
</evidence>
<organism evidence="1">
    <name type="scientific">viral metagenome</name>
    <dbReference type="NCBI Taxonomy" id="1070528"/>
    <lineage>
        <taxon>unclassified sequences</taxon>
        <taxon>metagenomes</taxon>
        <taxon>organismal metagenomes</taxon>
    </lineage>
</organism>
<name>A0A6H1ZNW7_9ZZZZ</name>